<name>A0ABP3ZVR8_9ACTN</name>
<feature type="domain" description="UspA" evidence="2">
    <location>
        <begin position="5"/>
        <end position="139"/>
    </location>
</feature>
<dbReference type="RefSeq" id="WP_343965021.1">
    <property type="nucleotide sequence ID" value="NZ_BAAAHK010000003.1"/>
</dbReference>
<dbReference type="InterPro" id="IPR014729">
    <property type="entry name" value="Rossmann-like_a/b/a_fold"/>
</dbReference>
<feature type="domain" description="UspA" evidence="2">
    <location>
        <begin position="149"/>
        <end position="268"/>
    </location>
</feature>
<dbReference type="EMBL" id="BAAAHK010000003">
    <property type="protein sequence ID" value="GAA0927736.1"/>
    <property type="molecule type" value="Genomic_DNA"/>
</dbReference>
<dbReference type="Pfam" id="PF00582">
    <property type="entry name" value="Usp"/>
    <property type="match status" value="2"/>
</dbReference>
<reference evidence="4" key="1">
    <citation type="journal article" date="2019" name="Int. J. Syst. Evol. Microbiol.">
        <title>The Global Catalogue of Microorganisms (GCM) 10K type strain sequencing project: providing services to taxonomists for standard genome sequencing and annotation.</title>
        <authorList>
            <consortium name="The Broad Institute Genomics Platform"/>
            <consortium name="The Broad Institute Genome Sequencing Center for Infectious Disease"/>
            <person name="Wu L."/>
            <person name="Ma J."/>
        </authorList>
    </citation>
    <scope>NUCLEOTIDE SEQUENCE [LARGE SCALE GENOMIC DNA]</scope>
    <source>
        <strain evidence="4">JCM 10977</strain>
    </source>
</reference>
<dbReference type="Gene3D" id="3.40.50.620">
    <property type="entry name" value="HUPs"/>
    <property type="match status" value="2"/>
</dbReference>
<comment type="caution">
    <text evidence="3">The sequence shown here is derived from an EMBL/GenBank/DDBJ whole genome shotgun (WGS) entry which is preliminary data.</text>
</comment>
<dbReference type="PRINTS" id="PR01438">
    <property type="entry name" value="UNVRSLSTRESS"/>
</dbReference>
<accession>A0ABP3ZVR8</accession>
<dbReference type="SUPFAM" id="SSF52402">
    <property type="entry name" value="Adenine nucleotide alpha hydrolases-like"/>
    <property type="match status" value="2"/>
</dbReference>
<evidence type="ECO:0000313" key="4">
    <source>
        <dbReference type="Proteomes" id="UP001500542"/>
    </source>
</evidence>
<evidence type="ECO:0000259" key="2">
    <source>
        <dbReference type="Pfam" id="PF00582"/>
    </source>
</evidence>
<evidence type="ECO:0000256" key="1">
    <source>
        <dbReference type="ARBA" id="ARBA00008791"/>
    </source>
</evidence>
<evidence type="ECO:0000313" key="3">
    <source>
        <dbReference type="EMBL" id="GAA0927736.1"/>
    </source>
</evidence>
<dbReference type="Proteomes" id="UP001500542">
    <property type="component" value="Unassembled WGS sequence"/>
</dbReference>
<dbReference type="InterPro" id="IPR006015">
    <property type="entry name" value="Universal_stress_UspA"/>
</dbReference>
<keyword evidence="4" id="KW-1185">Reference proteome</keyword>
<gene>
    <name evidence="3" type="ORF">GCM10009554_08840</name>
</gene>
<dbReference type="PANTHER" id="PTHR46268:SF6">
    <property type="entry name" value="UNIVERSAL STRESS PROTEIN UP12"/>
    <property type="match status" value="1"/>
</dbReference>
<dbReference type="InterPro" id="IPR006016">
    <property type="entry name" value="UspA"/>
</dbReference>
<sequence>MTEARVVAGIDGSPMAEAAIRWAATEAASRGTGLSLVHAFVWPEFPVPLGGNDLAPGLRAGADKVVRESVELARKLEPTIEVEGTRVDGFPSPVLLRASKHAEVVVIGSRGLGIALGALAGSTGLDLAANAHCPVVVVRSGLTPATGSRVVVGYDGSPASALALDFGLDYARRHHLRLRVVAAQPLHTEHDRVSAQALEADVRSRAGGQDAELIHIDGHPAEQLLRMAADAQLIVLGSRGRGGFAGMLLGSVSQTVLHHAACPVAVIPAGMIGG</sequence>
<comment type="similarity">
    <text evidence="1">Belongs to the universal stress protein A family.</text>
</comment>
<proteinExistence type="inferred from homology"/>
<protein>
    <submittedName>
        <fullName evidence="3">Universal stress protein</fullName>
    </submittedName>
</protein>
<dbReference type="PANTHER" id="PTHR46268">
    <property type="entry name" value="STRESS RESPONSE PROTEIN NHAX"/>
    <property type="match status" value="1"/>
</dbReference>
<organism evidence="3 4">
    <name type="scientific">Kribbella koreensis</name>
    <dbReference type="NCBI Taxonomy" id="57909"/>
    <lineage>
        <taxon>Bacteria</taxon>
        <taxon>Bacillati</taxon>
        <taxon>Actinomycetota</taxon>
        <taxon>Actinomycetes</taxon>
        <taxon>Propionibacteriales</taxon>
        <taxon>Kribbellaceae</taxon>
        <taxon>Kribbella</taxon>
    </lineage>
</organism>